<evidence type="ECO:0000259" key="7">
    <source>
        <dbReference type="PROSITE" id="PS50850"/>
    </source>
</evidence>
<evidence type="ECO:0000256" key="5">
    <source>
        <dbReference type="ARBA" id="ARBA00023136"/>
    </source>
</evidence>
<feature type="transmembrane region" description="Helical" evidence="6">
    <location>
        <begin position="317"/>
        <end position="342"/>
    </location>
</feature>
<feature type="transmembrane region" description="Helical" evidence="6">
    <location>
        <begin position="180"/>
        <end position="201"/>
    </location>
</feature>
<evidence type="ECO:0000313" key="8">
    <source>
        <dbReference type="EMBL" id="KAH7235862.1"/>
    </source>
</evidence>
<keyword evidence="3 6" id="KW-0812">Transmembrane</keyword>
<accession>A0A8K0RND4</accession>
<protein>
    <submittedName>
        <fullName evidence="8">Fungal trichothecene efflux pump</fullName>
    </submittedName>
</protein>
<keyword evidence="9" id="KW-1185">Reference proteome</keyword>
<dbReference type="CDD" id="cd06179">
    <property type="entry name" value="MFS_TRI12_like"/>
    <property type="match status" value="1"/>
</dbReference>
<feature type="transmembrane region" description="Helical" evidence="6">
    <location>
        <begin position="349"/>
        <end position="369"/>
    </location>
</feature>
<proteinExistence type="predicted"/>
<dbReference type="EMBL" id="JAGPXF010000007">
    <property type="protein sequence ID" value="KAH7235862.1"/>
    <property type="molecule type" value="Genomic_DNA"/>
</dbReference>
<dbReference type="InterPro" id="IPR053791">
    <property type="entry name" value="MFS_Tri12-like"/>
</dbReference>
<feature type="transmembrane region" description="Helical" evidence="6">
    <location>
        <begin position="79"/>
        <end position="99"/>
    </location>
</feature>
<comment type="subcellular location">
    <subcellularLocation>
        <location evidence="1">Membrane</location>
        <topology evidence="1">Multi-pass membrane protein</topology>
    </subcellularLocation>
</comment>
<dbReference type="InterPro" id="IPR005829">
    <property type="entry name" value="Sugar_transporter_CS"/>
</dbReference>
<feature type="transmembrane region" description="Helical" evidence="6">
    <location>
        <begin position="291"/>
        <end position="311"/>
    </location>
</feature>
<organism evidence="8 9">
    <name type="scientific">Fusarium tricinctum</name>
    <dbReference type="NCBI Taxonomy" id="61284"/>
    <lineage>
        <taxon>Eukaryota</taxon>
        <taxon>Fungi</taxon>
        <taxon>Dikarya</taxon>
        <taxon>Ascomycota</taxon>
        <taxon>Pezizomycotina</taxon>
        <taxon>Sordariomycetes</taxon>
        <taxon>Hypocreomycetidae</taxon>
        <taxon>Hypocreales</taxon>
        <taxon>Nectriaceae</taxon>
        <taxon>Fusarium</taxon>
        <taxon>Fusarium tricinctum species complex</taxon>
    </lineage>
</organism>
<feature type="transmembrane region" description="Helical" evidence="6">
    <location>
        <begin position="46"/>
        <end position="67"/>
    </location>
</feature>
<feature type="transmembrane region" description="Helical" evidence="6">
    <location>
        <begin position="260"/>
        <end position="284"/>
    </location>
</feature>
<dbReference type="PANTHER" id="PTHR23501:SF109">
    <property type="entry name" value="MAJOR FACILITATOR SUPERFAMILY (MFS) PROFILE DOMAIN-CONTAINING PROTEIN-RELATED"/>
    <property type="match status" value="1"/>
</dbReference>
<dbReference type="InterPro" id="IPR010573">
    <property type="entry name" value="MFS_Str1/Tri12-like"/>
</dbReference>
<name>A0A8K0RND4_9HYPO</name>
<feature type="transmembrane region" description="Helical" evidence="6">
    <location>
        <begin position="21"/>
        <end position="40"/>
    </location>
</feature>
<feature type="transmembrane region" description="Helical" evidence="6">
    <location>
        <begin position="221"/>
        <end position="240"/>
    </location>
</feature>
<keyword evidence="5 6" id="KW-0472">Membrane</keyword>
<dbReference type="OrthoDB" id="4161376at2759"/>
<evidence type="ECO:0000256" key="1">
    <source>
        <dbReference type="ARBA" id="ARBA00004141"/>
    </source>
</evidence>
<keyword evidence="4 6" id="KW-1133">Transmembrane helix</keyword>
<dbReference type="PANTHER" id="PTHR23501">
    <property type="entry name" value="MAJOR FACILITATOR SUPERFAMILY"/>
    <property type="match status" value="1"/>
</dbReference>
<dbReference type="PROSITE" id="PS50850">
    <property type="entry name" value="MFS"/>
    <property type="match status" value="1"/>
</dbReference>
<evidence type="ECO:0000256" key="2">
    <source>
        <dbReference type="ARBA" id="ARBA00022448"/>
    </source>
</evidence>
<dbReference type="InterPro" id="IPR020846">
    <property type="entry name" value="MFS_dom"/>
</dbReference>
<dbReference type="InterPro" id="IPR036259">
    <property type="entry name" value="MFS_trans_sf"/>
</dbReference>
<feature type="transmembrane region" description="Helical" evidence="6">
    <location>
        <begin position="111"/>
        <end position="131"/>
    </location>
</feature>
<dbReference type="Proteomes" id="UP000813427">
    <property type="component" value="Unassembled WGS sequence"/>
</dbReference>
<dbReference type="GO" id="GO:0022857">
    <property type="term" value="F:transmembrane transporter activity"/>
    <property type="evidence" value="ECO:0007669"/>
    <property type="project" value="InterPro"/>
</dbReference>
<evidence type="ECO:0000256" key="6">
    <source>
        <dbReference type="SAM" id="Phobius"/>
    </source>
</evidence>
<gene>
    <name evidence="8" type="ORF">BKA59DRAFT_288503</name>
</gene>
<feature type="transmembrane region" description="Helical" evidence="6">
    <location>
        <begin position="439"/>
        <end position="458"/>
    </location>
</feature>
<comment type="caution">
    <text evidence="8">The sequence shown here is derived from an EMBL/GenBank/DDBJ whole genome shotgun (WGS) entry which is preliminary data.</text>
</comment>
<dbReference type="AlphaFoldDB" id="A0A8K0RND4"/>
<dbReference type="GO" id="GO:0005886">
    <property type="term" value="C:plasma membrane"/>
    <property type="evidence" value="ECO:0007669"/>
    <property type="project" value="TreeGrafter"/>
</dbReference>
<evidence type="ECO:0000256" key="3">
    <source>
        <dbReference type="ARBA" id="ARBA00022692"/>
    </source>
</evidence>
<dbReference type="PROSITE" id="PS00216">
    <property type="entry name" value="SUGAR_TRANSPORT_1"/>
    <property type="match status" value="1"/>
</dbReference>
<dbReference type="SUPFAM" id="SSF103473">
    <property type="entry name" value="MFS general substrate transporter"/>
    <property type="match status" value="2"/>
</dbReference>
<dbReference type="Pfam" id="PF06609">
    <property type="entry name" value="TRI12"/>
    <property type="match status" value="1"/>
</dbReference>
<feature type="domain" description="Major facilitator superfamily (MFS) profile" evidence="7">
    <location>
        <begin position="1"/>
        <end position="463"/>
    </location>
</feature>
<feature type="transmembrane region" description="Helical" evidence="6">
    <location>
        <begin position="152"/>
        <end position="174"/>
    </location>
</feature>
<keyword evidence="2" id="KW-0813">Transport</keyword>
<sequence length="507" mass="54734">MGSSIGFLLVGRLSDLYGRKWMVMSTTVLGLVGCIIGGTARNVGMLIASNGCNGLAAAGQLSFGIVLGELVPNKHRGPIMSFVFLTSLPFAVFGPVIARTMIKNIHEGWRWSYYLGIILNAVTLVLYQFLYRPPTFAQLHIGKTRMQQTKKLDWIGMFLFTAGCVLFLVGLSWGGTTYPWKSAEVICTLLIGIMTLACFFVHEAYFCRVQPLIPSRVFKNIGYVAVVSCATVASMVYYSLTVLWPTIINTLYTTDSIKIGWQSCVIGGGVLLGQTTSGIAISYVPRLKIQCICAAILVLTFVTAMCSLSPVSWANTIAFGLIACFGVGYIENVAFTGVTLLWAPQDIGLASGVLGSIRALGGAIAQALYVSVLNNELTKTIPEYVTAAAVGSGLPDKSLPSLFEAVTSGDYSTVPGINEDIIASASRAVVNAYTDSLHFVFYATLPFSCIMLIAACLVPEVKKFLTYDVARRLQDKGFRQSNSEVNDIQYRRNDGCQSQRAGIVSTV</sequence>
<evidence type="ECO:0000313" key="9">
    <source>
        <dbReference type="Proteomes" id="UP000813427"/>
    </source>
</evidence>
<reference evidence="8" key="1">
    <citation type="journal article" date="2021" name="Nat. Commun.">
        <title>Genetic determinants of endophytism in the Arabidopsis root mycobiome.</title>
        <authorList>
            <person name="Mesny F."/>
            <person name="Miyauchi S."/>
            <person name="Thiergart T."/>
            <person name="Pickel B."/>
            <person name="Atanasova L."/>
            <person name="Karlsson M."/>
            <person name="Huettel B."/>
            <person name="Barry K.W."/>
            <person name="Haridas S."/>
            <person name="Chen C."/>
            <person name="Bauer D."/>
            <person name="Andreopoulos W."/>
            <person name="Pangilinan J."/>
            <person name="LaButti K."/>
            <person name="Riley R."/>
            <person name="Lipzen A."/>
            <person name="Clum A."/>
            <person name="Drula E."/>
            <person name="Henrissat B."/>
            <person name="Kohler A."/>
            <person name="Grigoriev I.V."/>
            <person name="Martin F.M."/>
            <person name="Hacquard S."/>
        </authorList>
    </citation>
    <scope>NUCLEOTIDE SEQUENCE</scope>
    <source>
        <strain evidence="8">MPI-SDFR-AT-0068</strain>
    </source>
</reference>
<dbReference type="Gene3D" id="1.20.1250.20">
    <property type="entry name" value="MFS general substrate transporter like domains"/>
    <property type="match status" value="2"/>
</dbReference>
<evidence type="ECO:0000256" key="4">
    <source>
        <dbReference type="ARBA" id="ARBA00022989"/>
    </source>
</evidence>